<name>A0A7S0D7Z7_MICPS</name>
<evidence type="ECO:0000313" key="2">
    <source>
        <dbReference type="EMBL" id="CAD8446632.1"/>
    </source>
</evidence>
<reference evidence="2" key="1">
    <citation type="submission" date="2021-01" db="EMBL/GenBank/DDBJ databases">
        <authorList>
            <person name="Corre E."/>
            <person name="Pelletier E."/>
            <person name="Niang G."/>
            <person name="Scheremetjew M."/>
            <person name="Finn R."/>
            <person name="Kale V."/>
            <person name="Holt S."/>
            <person name="Cochrane G."/>
            <person name="Meng A."/>
            <person name="Brown T."/>
            <person name="Cohen L."/>
        </authorList>
    </citation>
    <scope>NUCLEOTIDE SEQUENCE</scope>
    <source>
        <strain evidence="2">CCAC1681</strain>
    </source>
</reference>
<evidence type="ECO:0000256" key="1">
    <source>
        <dbReference type="SAM" id="MobiDB-lite"/>
    </source>
</evidence>
<feature type="region of interest" description="Disordered" evidence="1">
    <location>
        <begin position="9"/>
        <end position="31"/>
    </location>
</feature>
<dbReference type="AlphaFoldDB" id="A0A7S0D7Z7"/>
<protein>
    <submittedName>
        <fullName evidence="2">Uncharacterized protein</fullName>
    </submittedName>
</protein>
<dbReference type="Gene3D" id="3.10.180.10">
    <property type="entry name" value="2,3-Dihydroxybiphenyl 1,2-Dioxygenase, domain 1"/>
    <property type="match status" value="1"/>
</dbReference>
<dbReference type="CDD" id="cd06587">
    <property type="entry name" value="VOC"/>
    <property type="match status" value="1"/>
</dbReference>
<proteinExistence type="predicted"/>
<organism evidence="2">
    <name type="scientific">Micromonas pusilla</name>
    <name type="common">Picoplanktonic green alga</name>
    <name type="synonym">Chromulina pusilla</name>
    <dbReference type="NCBI Taxonomy" id="38833"/>
    <lineage>
        <taxon>Eukaryota</taxon>
        <taxon>Viridiplantae</taxon>
        <taxon>Chlorophyta</taxon>
        <taxon>Mamiellophyceae</taxon>
        <taxon>Mamiellales</taxon>
        <taxon>Mamiellaceae</taxon>
        <taxon>Micromonas</taxon>
    </lineage>
</organism>
<dbReference type="InterPro" id="IPR029068">
    <property type="entry name" value="Glyas_Bleomycin-R_OHBP_Dase"/>
</dbReference>
<dbReference type="SUPFAM" id="SSF54593">
    <property type="entry name" value="Glyoxalase/Bleomycin resistance protein/Dihydroxybiphenyl dioxygenase"/>
    <property type="match status" value="1"/>
</dbReference>
<feature type="compositionally biased region" description="Basic residues" evidence="1">
    <location>
        <begin position="14"/>
        <end position="24"/>
    </location>
</feature>
<sequence length="437" mass="47176">MRACVGAAVPARAPVRRSTHRQTRRGSSAVVRAASAERDGCALDRAPRASVRRSEAPPGDAGLRLSRRLSLFGGLAGVASAASLAEALPATAGEVLDQLQALLSDAEAAIEADPENEQLVGQRTFFENQLERVQLNASFVDRLRPRVQKGELPYLQRMVFAVRDELWEDEIYFWKNAMGCRVTRETRDEANGATVTGVVLAFGQESLSADDGGKGGVELRKKSSIKDVDTRRDDSGVNSSSASLAYVSLSVPYGVRVSRIYESGGELVYGFGYFDVRSPSGYAVRARVAARRDPMELVALNVPDVNRSVNFFQDAFGMTASKPLDQNGYAPKSPPGSKLMSFGEVKETLCILLQPSQAVEDVEQARKMGEAFVGVSFAVGGGDENFTNVERRVASALQKAGRDAPCVLSVESYEAWETEVAKGARALPFKYNEPPPA</sequence>
<gene>
    <name evidence="2" type="ORF">MSP1401_LOCUS9638</name>
</gene>
<accession>A0A7S0D7Z7</accession>
<dbReference type="EMBL" id="HBEN01011615">
    <property type="protein sequence ID" value="CAD8446632.1"/>
    <property type="molecule type" value="Transcribed_RNA"/>
</dbReference>